<evidence type="ECO:0000256" key="6">
    <source>
        <dbReference type="ARBA" id="ARBA00023180"/>
    </source>
</evidence>
<keyword evidence="6" id="KW-0325">Glycoprotein</keyword>
<dbReference type="InterPro" id="IPR001627">
    <property type="entry name" value="Semap_dom"/>
</dbReference>
<gene>
    <name evidence="12" type="ORF">HGM15179_013302</name>
</gene>
<organism evidence="12 13">
    <name type="scientific">Zosterops borbonicus</name>
    <dbReference type="NCBI Taxonomy" id="364589"/>
    <lineage>
        <taxon>Eukaryota</taxon>
        <taxon>Metazoa</taxon>
        <taxon>Chordata</taxon>
        <taxon>Craniata</taxon>
        <taxon>Vertebrata</taxon>
        <taxon>Euteleostomi</taxon>
        <taxon>Archelosauria</taxon>
        <taxon>Archosauria</taxon>
        <taxon>Dinosauria</taxon>
        <taxon>Saurischia</taxon>
        <taxon>Theropoda</taxon>
        <taxon>Coelurosauria</taxon>
        <taxon>Aves</taxon>
        <taxon>Neognathae</taxon>
        <taxon>Neoaves</taxon>
        <taxon>Telluraves</taxon>
        <taxon>Australaves</taxon>
        <taxon>Passeriformes</taxon>
        <taxon>Sylvioidea</taxon>
        <taxon>Zosteropidae</taxon>
        <taxon>Zosterops</taxon>
    </lineage>
</organism>
<dbReference type="InterPro" id="IPR036352">
    <property type="entry name" value="Semap_dom_sf"/>
</dbReference>
<dbReference type="CDD" id="cd05871">
    <property type="entry name" value="Ig_Sema3"/>
    <property type="match status" value="1"/>
</dbReference>
<dbReference type="PANTHER" id="PTHR11036">
    <property type="entry name" value="SEMAPHORIN"/>
    <property type="match status" value="1"/>
</dbReference>
<evidence type="ECO:0000256" key="3">
    <source>
        <dbReference type="ARBA" id="ARBA00022525"/>
    </source>
</evidence>
<dbReference type="FunFam" id="2.60.40.10:FF:000030">
    <property type="entry name" value="Semaphorin 3F like"/>
    <property type="match status" value="1"/>
</dbReference>
<comment type="subcellular location">
    <subcellularLocation>
        <location evidence="1">Secreted</location>
    </subcellularLocation>
</comment>
<feature type="region of interest" description="Disordered" evidence="9">
    <location>
        <begin position="689"/>
        <end position="725"/>
    </location>
</feature>
<dbReference type="SUPFAM" id="SSF103575">
    <property type="entry name" value="Plexin repeat"/>
    <property type="match status" value="1"/>
</dbReference>
<evidence type="ECO:0000256" key="2">
    <source>
        <dbReference type="ARBA" id="ARBA00009492"/>
    </source>
</evidence>
<keyword evidence="3" id="KW-0964">Secreted</keyword>
<dbReference type="SMART" id="SM00423">
    <property type="entry name" value="PSI"/>
    <property type="match status" value="1"/>
</dbReference>
<evidence type="ECO:0000256" key="5">
    <source>
        <dbReference type="ARBA" id="ARBA00023157"/>
    </source>
</evidence>
<reference evidence="12" key="1">
    <citation type="submission" date="2019-04" db="EMBL/GenBank/DDBJ databases">
        <title>Genome assembly of Zosterops borbonicus 15179.</title>
        <authorList>
            <person name="Leroy T."/>
            <person name="Anselmetti Y."/>
            <person name="Tilak M.-K."/>
            <person name="Nabholz B."/>
        </authorList>
    </citation>
    <scope>NUCLEOTIDE SEQUENCE</scope>
    <source>
        <strain evidence="12">HGM_15179</strain>
        <tissue evidence="12">Muscle</tissue>
    </source>
</reference>
<evidence type="ECO:0000256" key="8">
    <source>
        <dbReference type="PROSITE-ProRule" id="PRU00352"/>
    </source>
</evidence>
<keyword evidence="7" id="KW-0393">Immunoglobulin domain</keyword>
<dbReference type="SMART" id="SM00630">
    <property type="entry name" value="Sema"/>
    <property type="match status" value="1"/>
</dbReference>
<dbReference type="OrthoDB" id="9988752at2759"/>
<dbReference type="GO" id="GO:0030215">
    <property type="term" value="F:semaphorin receptor binding"/>
    <property type="evidence" value="ECO:0007669"/>
    <property type="project" value="InterPro"/>
</dbReference>
<dbReference type="GO" id="GO:0005576">
    <property type="term" value="C:extracellular region"/>
    <property type="evidence" value="ECO:0007669"/>
    <property type="project" value="UniProtKB-SubCell"/>
</dbReference>
<comment type="similarity">
    <text evidence="2">Belongs to the semaphorin family.</text>
</comment>
<dbReference type="GO" id="GO:0071526">
    <property type="term" value="P:semaphorin-plexin signaling pathway"/>
    <property type="evidence" value="ECO:0007669"/>
    <property type="project" value="TreeGrafter"/>
</dbReference>
<dbReference type="InterPro" id="IPR015943">
    <property type="entry name" value="WD40/YVTN_repeat-like_dom_sf"/>
</dbReference>
<dbReference type="InterPro" id="IPR016201">
    <property type="entry name" value="PSI"/>
</dbReference>
<comment type="caution">
    <text evidence="12">The sequence shown here is derived from an EMBL/GenBank/DDBJ whole genome shotgun (WGS) entry which is preliminary data.</text>
</comment>
<evidence type="ECO:0000259" key="10">
    <source>
        <dbReference type="PROSITE" id="PS50835"/>
    </source>
</evidence>
<dbReference type="GO" id="GO:0005886">
    <property type="term" value="C:plasma membrane"/>
    <property type="evidence" value="ECO:0007669"/>
    <property type="project" value="TreeGrafter"/>
</dbReference>
<dbReference type="InterPro" id="IPR007110">
    <property type="entry name" value="Ig-like_dom"/>
</dbReference>
<dbReference type="FunFam" id="2.130.10.10:FF:000015">
    <property type="entry name" value="Semaphorin 3B"/>
    <property type="match status" value="1"/>
</dbReference>
<keyword evidence="4" id="KW-0732">Signal</keyword>
<dbReference type="Gene3D" id="2.60.40.10">
    <property type="entry name" value="Immunoglobulins"/>
    <property type="match status" value="1"/>
</dbReference>
<dbReference type="AlphaFoldDB" id="A0A8K1LHH0"/>
<evidence type="ECO:0000259" key="11">
    <source>
        <dbReference type="PROSITE" id="PS51004"/>
    </source>
</evidence>
<dbReference type="SUPFAM" id="SSF101912">
    <property type="entry name" value="Sema domain"/>
    <property type="match status" value="1"/>
</dbReference>
<feature type="compositionally biased region" description="Basic residues" evidence="9">
    <location>
        <begin position="761"/>
        <end position="770"/>
    </location>
</feature>
<dbReference type="InterPro" id="IPR027231">
    <property type="entry name" value="Semaphorin"/>
</dbReference>
<dbReference type="Proteomes" id="UP000796761">
    <property type="component" value="Unassembled WGS sequence"/>
</dbReference>
<evidence type="ECO:0000313" key="13">
    <source>
        <dbReference type="Proteomes" id="UP000796761"/>
    </source>
</evidence>
<dbReference type="GO" id="GO:0045499">
    <property type="term" value="F:chemorepellent activity"/>
    <property type="evidence" value="ECO:0007669"/>
    <property type="project" value="TreeGrafter"/>
</dbReference>
<comment type="caution">
    <text evidence="8">Lacks conserved residue(s) required for the propagation of feature annotation.</text>
</comment>
<dbReference type="GO" id="GO:0001755">
    <property type="term" value="P:neural crest cell migration"/>
    <property type="evidence" value="ECO:0007669"/>
    <property type="project" value="TreeGrafter"/>
</dbReference>
<dbReference type="Gene3D" id="2.130.10.10">
    <property type="entry name" value="YVTN repeat-like/Quinoprotein amine dehydrogenase"/>
    <property type="match status" value="1"/>
</dbReference>
<evidence type="ECO:0008006" key="14">
    <source>
        <dbReference type="Google" id="ProtNLM"/>
    </source>
</evidence>
<evidence type="ECO:0000256" key="1">
    <source>
        <dbReference type="ARBA" id="ARBA00004613"/>
    </source>
</evidence>
<dbReference type="GO" id="GO:0030335">
    <property type="term" value="P:positive regulation of cell migration"/>
    <property type="evidence" value="ECO:0007669"/>
    <property type="project" value="TreeGrafter"/>
</dbReference>
<dbReference type="Pfam" id="PF00047">
    <property type="entry name" value="ig"/>
    <property type="match status" value="1"/>
</dbReference>
<dbReference type="InterPro" id="IPR036179">
    <property type="entry name" value="Ig-like_dom_sf"/>
</dbReference>
<accession>A0A8K1LHH0</accession>
<proteinExistence type="inferred from homology"/>
<dbReference type="PROSITE" id="PS50835">
    <property type="entry name" value="IG_LIKE"/>
    <property type="match status" value="1"/>
</dbReference>
<protein>
    <recommendedName>
        <fullName evidence="14">Semaphorin 3D</fullName>
    </recommendedName>
</protein>
<evidence type="ECO:0000256" key="7">
    <source>
        <dbReference type="ARBA" id="ARBA00023319"/>
    </source>
</evidence>
<evidence type="ECO:0000313" key="12">
    <source>
        <dbReference type="EMBL" id="TRZ13818.1"/>
    </source>
</evidence>
<evidence type="ECO:0000256" key="9">
    <source>
        <dbReference type="SAM" id="MobiDB-lite"/>
    </source>
</evidence>
<dbReference type="Pfam" id="PF01403">
    <property type="entry name" value="Sema"/>
    <property type="match status" value="1"/>
</dbReference>
<keyword evidence="5" id="KW-1015">Disulfide bond</keyword>
<feature type="domain" description="Sema" evidence="11">
    <location>
        <begin position="40"/>
        <end position="531"/>
    </location>
</feature>
<keyword evidence="13" id="KW-1185">Reference proteome</keyword>
<dbReference type="GO" id="GO:0007411">
    <property type="term" value="P:axon guidance"/>
    <property type="evidence" value="ECO:0007669"/>
    <property type="project" value="TreeGrafter"/>
</dbReference>
<dbReference type="PANTHER" id="PTHR11036:SF69">
    <property type="entry name" value="SEMA DOMAIN-CONTAINING PROTEIN"/>
    <property type="match status" value="1"/>
</dbReference>
<name>A0A8K1LHH0_9PASS</name>
<dbReference type="Gene3D" id="3.30.1680.10">
    <property type="entry name" value="ligand-binding face of the semaphorins, domain 2"/>
    <property type="match status" value="1"/>
</dbReference>
<dbReference type="SUPFAM" id="SSF48726">
    <property type="entry name" value="Immunoglobulin"/>
    <property type="match status" value="1"/>
</dbReference>
<dbReference type="PROSITE" id="PS51004">
    <property type="entry name" value="SEMA"/>
    <property type="match status" value="1"/>
</dbReference>
<dbReference type="InterPro" id="IPR013783">
    <property type="entry name" value="Ig-like_fold"/>
</dbReference>
<feature type="region of interest" description="Disordered" evidence="9">
    <location>
        <begin position="745"/>
        <end position="770"/>
    </location>
</feature>
<dbReference type="InterPro" id="IPR013151">
    <property type="entry name" value="Immunoglobulin_dom"/>
</dbReference>
<sequence length="770" mass="86809">MRGCPRLSSPPPAPPAASSLQVLWLRWEKTLEPLGWVGIAAGTPLADLLKSNSSRLLLALGDGMEFQALLLDEDRAWLMVGAKNHIFLLHLDHPSREPEKIYWPAPREQVEHCQLAGKNVETECANFIRLLQPFNQSHVFACGTGSYQPVCAFIQLGARGKGARAPHMQLVTQSLESGRGRCPYSPHEPFTGLLIGGELYSGTSSDFMGSSAAFFRTWVHGAEQSYIRTEQNQDHWLHEPAFVGAYAIPDTYNPHDDKVYIFFRETAMEAEQWEWRHVHARVARVCKNDVGGKRSLINRWSTFLKARLVCSIPGPQGTETHFDQLEDVFLLRTRDPQNPLVFGLFTVSSGVFSGSAVCIYSMAAVRAAFSGPFAHKEGFDYRWVEYKGRVPYPRPGTCPSETYDPLLQSTKDFPDELISFMRSHQLMWEPVYPQGGQPVLVRVNVPYRLRRLLVHRLDAQSREYDVLFLGTDDGKVLKVALAGGVSHGPEVISLEEISVTKVPSPILDMKLSPKRQELFVSSTHGLLRLSLYRCELYGKTCTDCCLARDPYCTWDSKACAPHLLTEKRRARCQDVLKADPLSQCQDTAEGTAAVEKVVFGVEKNSTFLECLARSPQVTVRWRVRRGQETAPSEVRNNGHFLVLEQGLLIRQLAREDVGTYECQAVERSFSRPLTRYSLRLIRHEATELPPYKRSKEIEPGGTHHGPRPRTDLQPGSKGFPRALGAPGTSLDAYCNALRLQERQRQRAWHKWQHPSPDSRNGRVRRQPQPL</sequence>
<dbReference type="EMBL" id="SWJQ01000481">
    <property type="protein sequence ID" value="TRZ13818.1"/>
    <property type="molecule type" value="Genomic_DNA"/>
</dbReference>
<evidence type="ECO:0000256" key="4">
    <source>
        <dbReference type="ARBA" id="ARBA00022729"/>
    </source>
</evidence>
<feature type="domain" description="Ig-like" evidence="10">
    <location>
        <begin position="561"/>
        <end position="674"/>
    </location>
</feature>